<dbReference type="Proteomes" id="UP000008207">
    <property type="component" value="Chromosome"/>
</dbReference>
<dbReference type="RefSeq" id="WP_015928669.1">
    <property type="nucleotide sequence ID" value="NC_011894.1"/>
</dbReference>
<dbReference type="InterPro" id="IPR006448">
    <property type="entry name" value="Phage_term_ssu_P27"/>
</dbReference>
<organism evidence="1 2">
    <name type="scientific">Methylobacterium nodulans (strain LMG 21967 / CNCM I-2342 / ORS 2060)</name>
    <dbReference type="NCBI Taxonomy" id="460265"/>
    <lineage>
        <taxon>Bacteria</taxon>
        <taxon>Pseudomonadati</taxon>
        <taxon>Pseudomonadota</taxon>
        <taxon>Alphaproteobacteria</taxon>
        <taxon>Hyphomicrobiales</taxon>
        <taxon>Methylobacteriaceae</taxon>
        <taxon>Methylobacterium</taxon>
    </lineage>
</organism>
<dbReference type="STRING" id="460265.Mnod_1993"/>
<accession>B8IT94</accession>
<gene>
    <name evidence="1" type="ordered locus">Mnod_1993</name>
</gene>
<dbReference type="AlphaFoldDB" id="B8IT94"/>
<proteinExistence type="predicted"/>
<evidence type="ECO:0000313" key="2">
    <source>
        <dbReference type="Proteomes" id="UP000008207"/>
    </source>
</evidence>
<dbReference type="eggNOG" id="COG3747">
    <property type="taxonomic scope" value="Bacteria"/>
</dbReference>
<protein>
    <recommendedName>
        <fullName evidence="3">Phage terminase, small subunit, P27 family</fullName>
    </recommendedName>
</protein>
<keyword evidence="2" id="KW-1185">Reference proteome</keyword>
<evidence type="ECO:0000313" key="1">
    <source>
        <dbReference type="EMBL" id="ACL56980.1"/>
    </source>
</evidence>
<dbReference type="Pfam" id="PF05119">
    <property type="entry name" value="Terminase_4"/>
    <property type="match status" value="1"/>
</dbReference>
<evidence type="ECO:0008006" key="3">
    <source>
        <dbReference type="Google" id="ProtNLM"/>
    </source>
</evidence>
<sequence length="144" mass="15775">MDVVSGTGTIVAEPDWSSLFSDELDLAAAREHWRVITTELRERNLLAPVNGHAIQRLVCARVLYDRSLRQVAESGSVSRPRRGNAKAIARLSPHHTAMRELASDAAALEAELGLSPRRRGAVTKVERKTKAARAADAYLRPVAK</sequence>
<dbReference type="EMBL" id="CP001349">
    <property type="protein sequence ID" value="ACL56980.1"/>
    <property type="molecule type" value="Genomic_DNA"/>
</dbReference>
<reference evidence="1 2" key="1">
    <citation type="submission" date="2009-01" db="EMBL/GenBank/DDBJ databases">
        <title>Complete sequence of chromosome of Methylobacterium nodulans ORS 2060.</title>
        <authorList>
            <consortium name="US DOE Joint Genome Institute"/>
            <person name="Lucas S."/>
            <person name="Copeland A."/>
            <person name="Lapidus A."/>
            <person name="Glavina del Rio T."/>
            <person name="Dalin E."/>
            <person name="Tice H."/>
            <person name="Bruce D."/>
            <person name="Goodwin L."/>
            <person name="Pitluck S."/>
            <person name="Sims D."/>
            <person name="Brettin T."/>
            <person name="Detter J.C."/>
            <person name="Han C."/>
            <person name="Larimer F."/>
            <person name="Land M."/>
            <person name="Hauser L."/>
            <person name="Kyrpides N."/>
            <person name="Ivanova N."/>
            <person name="Marx C.J."/>
            <person name="Richardson P."/>
        </authorList>
    </citation>
    <scope>NUCLEOTIDE SEQUENCE [LARGE SCALE GENOMIC DNA]</scope>
    <source>
        <strain evidence="2">LMG 21967 / CNCM I-2342 / ORS 2060</strain>
    </source>
</reference>
<dbReference type="HOGENOM" id="CLU_1747060_0_0_5"/>
<name>B8IT94_METNO</name>
<dbReference type="KEGG" id="mno:Mnod_1993"/>